<proteinExistence type="predicted"/>
<sequence length="53" mass="6133">MKTIGYLSDRITLLVLLERMVSKLLLMAKSQKLMLMNYGKNYLIDLSEKPSDI</sequence>
<organism evidence="1 2">
    <name type="scientific">Amazonocrinis nigriterrae CENA67</name>
    <dbReference type="NCBI Taxonomy" id="2794033"/>
    <lineage>
        <taxon>Bacteria</taxon>
        <taxon>Bacillati</taxon>
        <taxon>Cyanobacteriota</taxon>
        <taxon>Cyanophyceae</taxon>
        <taxon>Nostocales</taxon>
        <taxon>Nostocaceae</taxon>
        <taxon>Amazonocrinis</taxon>
        <taxon>Amazonocrinis nigriterrae</taxon>
    </lineage>
</organism>
<reference evidence="1 2" key="1">
    <citation type="journal article" date="2021" name="Int. J. Syst. Evol. Microbiol.">
        <title>Amazonocrinis nigriterrae gen. nov., sp. nov., Atlanticothrix silvestris gen. nov., sp. nov. and Dendronalium phyllosphericum gen. nov., sp. nov., nostocacean cyanobacteria from Brazilian environments.</title>
        <authorList>
            <person name="Alvarenga D.O."/>
            <person name="Andreote A.P.D."/>
            <person name="Branco L.H.Z."/>
            <person name="Delbaje E."/>
            <person name="Cruz R.B."/>
            <person name="Varani A.M."/>
            <person name="Fiore M.F."/>
        </authorList>
    </citation>
    <scope>NUCLEOTIDE SEQUENCE [LARGE SCALE GENOMIC DNA]</scope>
    <source>
        <strain evidence="1 2">CENA67</strain>
    </source>
</reference>
<evidence type="ECO:0000313" key="2">
    <source>
        <dbReference type="Proteomes" id="UP000632766"/>
    </source>
</evidence>
<dbReference type="EMBL" id="JAECZC010000029">
    <property type="protein sequence ID" value="MBH8563733.1"/>
    <property type="molecule type" value="Genomic_DNA"/>
</dbReference>
<name>A0A8J7HU22_9NOST</name>
<accession>A0A8J7HU22</accession>
<gene>
    <name evidence="1" type="ORF">I8748_16300</name>
</gene>
<keyword evidence="2" id="KW-1185">Reference proteome</keyword>
<dbReference type="AlphaFoldDB" id="A0A8J7HU22"/>
<dbReference type="Proteomes" id="UP000632766">
    <property type="component" value="Unassembled WGS sequence"/>
</dbReference>
<comment type="caution">
    <text evidence="1">The sequence shown here is derived from an EMBL/GenBank/DDBJ whole genome shotgun (WGS) entry which is preliminary data.</text>
</comment>
<evidence type="ECO:0000313" key="1">
    <source>
        <dbReference type="EMBL" id="MBH8563733.1"/>
    </source>
</evidence>
<protein>
    <submittedName>
        <fullName evidence="1">Uncharacterized protein</fullName>
    </submittedName>
</protein>